<dbReference type="SUPFAM" id="SSF55729">
    <property type="entry name" value="Acyl-CoA N-acyltransferases (Nat)"/>
    <property type="match status" value="2"/>
</dbReference>
<evidence type="ECO:0000256" key="5">
    <source>
        <dbReference type="ARBA" id="ARBA00023315"/>
    </source>
</evidence>
<dbReference type="PANTHER" id="PTHR36174:SF1">
    <property type="entry name" value="LIPID II:GLYCINE GLYCYLTRANSFERASE"/>
    <property type="match status" value="1"/>
</dbReference>
<comment type="similarity">
    <text evidence="1">Belongs to the FemABX family.</text>
</comment>
<comment type="caution">
    <text evidence="7">The sequence shown here is derived from an EMBL/GenBank/DDBJ whole genome shotgun (WGS) entry which is preliminary data.</text>
</comment>
<evidence type="ECO:0000256" key="6">
    <source>
        <dbReference type="ARBA" id="ARBA00023316"/>
    </source>
</evidence>
<keyword evidence="4" id="KW-0573">Peptidoglycan synthesis</keyword>
<reference evidence="7 8" key="1">
    <citation type="journal article" date="2016" name="Environ. Microbiol.">
        <title>Genomic resolution of a cold subsurface aquifer community provides metabolic insights for novel microbes adapted to high CO concentrations.</title>
        <authorList>
            <person name="Probst A.J."/>
            <person name="Castelle C.J."/>
            <person name="Singh A."/>
            <person name="Brown C.T."/>
            <person name="Anantharaman K."/>
            <person name="Sharon I."/>
            <person name="Hug L.A."/>
            <person name="Burstein D."/>
            <person name="Emerson J.B."/>
            <person name="Thomas B.C."/>
            <person name="Banfield J.F."/>
        </authorList>
    </citation>
    <scope>NUCLEOTIDE SEQUENCE [LARGE SCALE GENOMIC DNA]</scope>
    <source>
        <strain evidence="7">CG2_30_35_20</strain>
    </source>
</reference>
<dbReference type="InterPro" id="IPR003447">
    <property type="entry name" value="FEMABX"/>
</dbReference>
<keyword evidence="2" id="KW-0808">Transferase</keyword>
<gene>
    <name evidence="7" type="ORF">AUK05_03270</name>
</gene>
<dbReference type="Pfam" id="PF02388">
    <property type="entry name" value="FemAB"/>
    <property type="match status" value="1"/>
</dbReference>
<dbReference type="GO" id="GO:0071555">
    <property type="term" value="P:cell wall organization"/>
    <property type="evidence" value="ECO:0007669"/>
    <property type="project" value="UniProtKB-KW"/>
</dbReference>
<evidence type="ECO:0008006" key="9">
    <source>
        <dbReference type="Google" id="ProtNLM"/>
    </source>
</evidence>
<evidence type="ECO:0000313" key="7">
    <source>
        <dbReference type="EMBL" id="OIP86597.1"/>
    </source>
</evidence>
<dbReference type="PROSITE" id="PS51191">
    <property type="entry name" value="FEMABX"/>
    <property type="match status" value="1"/>
</dbReference>
<evidence type="ECO:0000256" key="3">
    <source>
        <dbReference type="ARBA" id="ARBA00022960"/>
    </source>
</evidence>
<dbReference type="GO" id="GO:0016755">
    <property type="term" value="F:aminoacyltransferase activity"/>
    <property type="evidence" value="ECO:0007669"/>
    <property type="project" value="InterPro"/>
</dbReference>
<dbReference type="InterPro" id="IPR050644">
    <property type="entry name" value="PG_Glycine_Bridge_Synth"/>
</dbReference>
<sequence length="336" mass="39409">MEIKEIIDKKTWNNYLIDFDDYTFLQSWQWGEINSNKEKVFRWVAIDGGVVGIVQAFTISAKRGKMLFVPHGPLVKSDKAWEELILVLKNKAVETNCVCLRISPWELREEKNIKKYIGGGFVESGVIMHAEDTWIVDLTGNEEEVMQRMRKTTRNLVRRGMRENIEINQSLNIVDAGYLYDLQMEVVKRNNFVPFSKAYLKKELEILCQDDMAKLFLGKGEGGIMGAALIVFLGKYAFYYQSGSRESKQPINYLLQWKVIKEARRRGCEKYNMWGVAPEGAKNHPWQGLTMFKMGFGGEMKQYMKSMDYPINRWKYFKLRLMEKIPKTWRSRLTRR</sequence>
<dbReference type="Gene3D" id="3.40.630.30">
    <property type="match status" value="2"/>
</dbReference>
<evidence type="ECO:0000256" key="4">
    <source>
        <dbReference type="ARBA" id="ARBA00022984"/>
    </source>
</evidence>
<dbReference type="GO" id="GO:0009252">
    <property type="term" value="P:peptidoglycan biosynthetic process"/>
    <property type="evidence" value="ECO:0007669"/>
    <property type="project" value="UniProtKB-KW"/>
</dbReference>
<protein>
    <recommendedName>
        <fullName evidence="9">BioF2-like acetyltransferase domain-containing protein</fullName>
    </recommendedName>
</protein>
<accession>A0A1J5HMQ0</accession>
<keyword evidence="6" id="KW-0961">Cell wall biogenesis/degradation</keyword>
<dbReference type="EMBL" id="MNZO01000047">
    <property type="protein sequence ID" value="OIP86597.1"/>
    <property type="molecule type" value="Genomic_DNA"/>
</dbReference>
<evidence type="ECO:0000256" key="1">
    <source>
        <dbReference type="ARBA" id="ARBA00009943"/>
    </source>
</evidence>
<evidence type="ECO:0000256" key="2">
    <source>
        <dbReference type="ARBA" id="ARBA00022679"/>
    </source>
</evidence>
<name>A0A1J5HMQ0_9BACT</name>
<dbReference type="AlphaFoldDB" id="A0A1J5HMQ0"/>
<keyword evidence="5" id="KW-0012">Acyltransferase</keyword>
<organism evidence="7 8">
    <name type="scientific">Candidatus Shapirobacteria bacterium CG2_30_35_20</name>
    <dbReference type="NCBI Taxonomy" id="1805376"/>
    <lineage>
        <taxon>Bacteria</taxon>
        <taxon>Candidatus Shapironibacteriota</taxon>
    </lineage>
</organism>
<dbReference type="GO" id="GO:0008360">
    <property type="term" value="P:regulation of cell shape"/>
    <property type="evidence" value="ECO:0007669"/>
    <property type="project" value="UniProtKB-KW"/>
</dbReference>
<dbReference type="STRING" id="1805376.AUK05_03270"/>
<dbReference type="PANTHER" id="PTHR36174">
    <property type="entry name" value="LIPID II:GLYCINE GLYCYLTRANSFERASE"/>
    <property type="match status" value="1"/>
</dbReference>
<proteinExistence type="inferred from homology"/>
<evidence type="ECO:0000313" key="8">
    <source>
        <dbReference type="Proteomes" id="UP000182344"/>
    </source>
</evidence>
<keyword evidence="3" id="KW-0133">Cell shape</keyword>
<dbReference type="Proteomes" id="UP000182344">
    <property type="component" value="Unassembled WGS sequence"/>
</dbReference>
<dbReference type="InterPro" id="IPR016181">
    <property type="entry name" value="Acyl_CoA_acyltransferase"/>
</dbReference>